<keyword evidence="7" id="KW-0804">Transcription</keyword>
<dbReference type="GO" id="GO:0030288">
    <property type="term" value="C:outer membrane-bounded periplasmic space"/>
    <property type="evidence" value="ECO:0007669"/>
    <property type="project" value="TreeGrafter"/>
</dbReference>
<dbReference type="InterPro" id="IPR051313">
    <property type="entry name" value="Bact_iron-sidero_bind"/>
</dbReference>
<keyword evidence="5" id="KW-0805">Transcription regulation</keyword>
<comment type="subcellular location">
    <subcellularLocation>
        <location evidence="1">Cell envelope</location>
    </subcellularLocation>
</comment>
<protein>
    <recommendedName>
        <fullName evidence="13">AraC family transcriptional regulator</fullName>
    </recommendedName>
</protein>
<keyword evidence="3" id="KW-0813">Transport</keyword>
<proteinExistence type="inferred from homology"/>
<feature type="region of interest" description="Disordered" evidence="8">
    <location>
        <begin position="358"/>
        <end position="388"/>
    </location>
</feature>
<dbReference type="InterPro" id="IPR020449">
    <property type="entry name" value="Tscrpt_reg_AraC-type_HTH"/>
</dbReference>
<evidence type="ECO:0000256" key="3">
    <source>
        <dbReference type="ARBA" id="ARBA00022448"/>
    </source>
</evidence>
<comment type="similarity">
    <text evidence="2">Belongs to the bacterial solute-binding protein 8 family.</text>
</comment>
<dbReference type="PRINTS" id="PR00032">
    <property type="entry name" value="HTHARAC"/>
</dbReference>
<evidence type="ECO:0000256" key="5">
    <source>
        <dbReference type="ARBA" id="ARBA00023015"/>
    </source>
</evidence>
<dbReference type="InterPro" id="IPR009057">
    <property type="entry name" value="Homeodomain-like_sf"/>
</dbReference>
<gene>
    <name evidence="11" type="ORF">DQG23_10440</name>
</gene>
<evidence type="ECO:0000256" key="6">
    <source>
        <dbReference type="ARBA" id="ARBA00023125"/>
    </source>
</evidence>
<evidence type="ECO:0000256" key="4">
    <source>
        <dbReference type="ARBA" id="ARBA00022729"/>
    </source>
</evidence>
<evidence type="ECO:0000256" key="1">
    <source>
        <dbReference type="ARBA" id="ARBA00004196"/>
    </source>
</evidence>
<keyword evidence="12" id="KW-1185">Reference proteome</keyword>
<organism evidence="11 12">
    <name type="scientific">Paenibacillus contaminans</name>
    <dbReference type="NCBI Taxonomy" id="450362"/>
    <lineage>
        <taxon>Bacteria</taxon>
        <taxon>Bacillati</taxon>
        <taxon>Bacillota</taxon>
        <taxon>Bacilli</taxon>
        <taxon>Bacillales</taxon>
        <taxon>Paenibacillaceae</taxon>
        <taxon>Paenibacillus</taxon>
    </lineage>
</organism>
<dbReference type="GO" id="GO:0003700">
    <property type="term" value="F:DNA-binding transcription factor activity"/>
    <property type="evidence" value="ECO:0007669"/>
    <property type="project" value="InterPro"/>
</dbReference>
<sequence length="664" mass="74110">MNISEQIQLWNQVIVRVLDIRMKRIGRGDEIRDYVTPASMFIVAANERAELWADGDVWLSERFHLLHIGKGKRVTVQSDGLLDVYMILYKASLPASALQEFHMMMQTDNPFMENWGLSPSEPLALLEMLETMFENWQRGGGWDDGRPGSEKNGGKADGLRRLMAKGEFIRFAHAALQERTEHVCVPSLAEQVIRYTIRNYREMISVERLARQMNYTPQYISRKFKEQMGCSPLDYVIRLRMDLARKLLRDTAATVQEVAAYVGYPDTAYFNRMFKKQTGSTPVQYRKDNRYAGSKSAINWADLSLVASHPAMYHVVSNDNHYQQLSGGGNDMARLKRNLLATALLCLTMAASACGTSSQGSGGSNDAANNPAKQASNSAQVETEVPNGKKRTVTTVIGDVEVPERPQRVAAPAYLGTVLALGVQPVASETFLMKSPYLEGMLNGVTDVADSLEAMLTLEPDLIITQINKQETVDKYSKIAPTVAMPYNSFPSIQEEMRYFGDLLNKKDAAERWIADFESQAGKLRDAVQAALGKGETVSVMQEYDGTVFLFGPKSGRGGRIMYEILGANPPSAIPEHMLTESYYEFSLEMLPEYTGDYLILTTASTLEQLQADPIWGKLPAVRDGKVYLWNENQSWFRDPIAVKGQINSLADWILKSAKSTGTS</sequence>
<dbReference type="SUPFAM" id="SSF53807">
    <property type="entry name" value="Helical backbone' metal receptor"/>
    <property type="match status" value="1"/>
</dbReference>
<dbReference type="Pfam" id="PF01497">
    <property type="entry name" value="Peripla_BP_2"/>
    <property type="match status" value="1"/>
</dbReference>
<keyword evidence="6" id="KW-0238">DNA-binding</keyword>
<feature type="domain" description="HTH araC/xylS-type" evidence="9">
    <location>
        <begin position="190"/>
        <end position="288"/>
    </location>
</feature>
<accession>A0A329MNY0</accession>
<dbReference type="PROSITE" id="PS50983">
    <property type="entry name" value="FE_B12_PBP"/>
    <property type="match status" value="1"/>
</dbReference>
<comment type="caution">
    <text evidence="11">The sequence shown here is derived from an EMBL/GenBank/DDBJ whole genome shotgun (WGS) entry which is preliminary data.</text>
</comment>
<dbReference type="PANTHER" id="PTHR30532">
    <property type="entry name" value="IRON III DICITRATE-BINDING PERIPLASMIC PROTEIN"/>
    <property type="match status" value="1"/>
</dbReference>
<dbReference type="Gene3D" id="3.40.50.1980">
    <property type="entry name" value="Nitrogenase molybdenum iron protein domain"/>
    <property type="match status" value="2"/>
</dbReference>
<dbReference type="AlphaFoldDB" id="A0A329MNY0"/>
<dbReference type="InterPro" id="IPR018060">
    <property type="entry name" value="HTH_AraC"/>
</dbReference>
<evidence type="ECO:0000256" key="2">
    <source>
        <dbReference type="ARBA" id="ARBA00008814"/>
    </source>
</evidence>
<feature type="domain" description="Fe/B12 periplasmic-binding" evidence="10">
    <location>
        <begin position="406"/>
        <end position="658"/>
    </location>
</feature>
<reference evidence="11 12" key="1">
    <citation type="journal article" date="2009" name="Int. J. Syst. Evol. Microbiol.">
        <title>Paenibacillus contaminans sp. nov., isolated from a contaminated laboratory plate.</title>
        <authorList>
            <person name="Chou J.H."/>
            <person name="Lee J.H."/>
            <person name="Lin M.C."/>
            <person name="Chang P.S."/>
            <person name="Arun A.B."/>
            <person name="Young C.C."/>
            <person name="Chen W.M."/>
        </authorList>
    </citation>
    <scope>NUCLEOTIDE SEQUENCE [LARGE SCALE GENOMIC DNA]</scope>
    <source>
        <strain evidence="11 12">CKOBP-6</strain>
    </source>
</reference>
<keyword evidence="4" id="KW-0732">Signal</keyword>
<dbReference type="OrthoDB" id="2652069at2"/>
<evidence type="ECO:0000313" key="11">
    <source>
        <dbReference type="EMBL" id="RAV21661.1"/>
    </source>
</evidence>
<feature type="compositionally biased region" description="Polar residues" evidence="8">
    <location>
        <begin position="358"/>
        <end position="381"/>
    </location>
</feature>
<evidence type="ECO:0000256" key="8">
    <source>
        <dbReference type="SAM" id="MobiDB-lite"/>
    </source>
</evidence>
<evidence type="ECO:0000259" key="10">
    <source>
        <dbReference type="PROSITE" id="PS50983"/>
    </source>
</evidence>
<dbReference type="PANTHER" id="PTHR30532:SF26">
    <property type="entry name" value="IRON(3+)-HYDROXAMATE-BINDING PROTEIN FHUD"/>
    <property type="match status" value="1"/>
</dbReference>
<evidence type="ECO:0000256" key="7">
    <source>
        <dbReference type="ARBA" id="ARBA00023163"/>
    </source>
</evidence>
<dbReference type="PROSITE" id="PS00041">
    <property type="entry name" value="HTH_ARAC_FAMILY_1"/>
    <property type="match status" value="1"/>
</dbReference>
<dbReference type="SMART" id="SM00342">
    <property type="entry name" value="HTH_ARAC"/>
    <property type="match status" value="1"/>
</dbReference>
<dbReference type="GO" id="GO:1901678">
    <property type="term" value="P:iron coordination entity transport"/>
    <property type="evidence" value="ECO:0007669"/>
    <property type="project" value="UniProtKB-ARBA"/>
</dbReference>
<dbReference type="Proteomes" id="UP000250369">
    <property type="component" value="Unassembled WGS sequence"/>
</dbReference>
<evidence type="ECO:0000259" key="9">
    <source>
        <dbReference type="PROSITE" id="PS01124"/>
    </source>
</evidence>
<evidence type="ECO:0008006" key="13">
    <source>
        <dbReference type="Google" id="ProtNLM"/>
    </source>
</evidence>
<dbReference type="RefSeq" id="WP_113030752.1">
    <property type="nucleotide sequence ID" value="NZ_QMFB01000004.1"/>
</dbReference>
<dbReference type="Gene3D" id="1.10.10.60">
    <property type="entry name" value="Homeodomain-like"/>
    <property type="match status" value="2"/>
</dbReference>
<dbReference type="PROSITE" id="PS01124">
    <property type="entry name" value="HTH_ARAC_FAMILY_2"/>
    <property type="match status" value="1"/>
</dbReference>
<evidence type="ECO:0000313" key="12">
    <source>
        <dbReference type="Proteomes" id="UP000250369"/>
    </source>
</evidence>
<dbReference type="GO" id="GO:0043565">
    <property type="term" value="F:sequence-specific DNA binding"/>
    <property type="evidence" value="ECO:0007669"/>
    <property type="project" value="InterPro"/>
</dbReference>
<dbReference type="InterPro" id="IPR018062">
    <property type="entry name" value="HTH_AraC-typ_CS"/>
</dbReference>
<dbReference type="EMBL" id="QMFB01000004">
    <property type="protein sequence ID" value="RAV21661.1"/>
    <property type="molecule type" value="Genomic_DNA"/>
</dbReference>
<dbReference type="Pfam" id="PF12833">
    <property type="entry name" value="HTH_18"/>
    <property type="match status" value="1"/>
</dbReference>
<dbReference type="SUPFAM" id="SSF46689">
    <property type="entry name" value="Homeodomain-like"/>
    <property type="match status" value="2"/>
</dbReference>
<name>A0A329MNY0_9BACL</name>
<dbReference type="InterPro" id="IPR002491">
    <property type="entry name" value="ABC_transptr_periplasmic_BD"/>
</dbReference>